<dbReference type="InterPro" id="IPR033898">
    <property type="entry name" value="RNAP_AC19"/>
</dbReference>
<evidence type="ECO:0000259" key="4">
    <source>
        <dbReference type="Pfam" id="PF13656"/>
    </source>
</evidence>
<name>A0A4P9WQS9_9FUNG</name>
<reference evidence="6" key="1">
    <citation type="journal article" date="2018" name="Nat. Microbiol.">
        <title>Leveraging single-cell genomics to expand the fungal tree of life.</title>
        <authorList>
            <person name="Ahrendt S.R."/>
            <person name="Quandt C.A."/>
            <person name="Ciobanu D."/>
            <person name="Clum A."/>
            <person name="Salamov A."/>
            <person name="Andreopoulos B."/>
            <person name="Cheng J.F."/>
            <person name="Woyke T."/>
            <person name="Pelin A."/>
            <person name="Henrissat B."/>
            <person name="Reynolds N.K."/>
            <person name="Benny G.L."/>
            <person name="Smith M.E."/>
            <person name="James T.Y."/>
            <person name="Grigoriev I.V."/>
        </authorList>
    </citation>
    <scope>NUCLEOTIDE SEQUENCE [LARGE SCALE GENOMIC DNA]</scope>
    <source>
        <strain evidence="6">ATCC 52028</strain>
    </source>
</reference>
<evidence type="ECO:0000313" key="5">
    <source>
        <dbReference type="EMBL" id="RKO94952.1"/>
    </source>
</evidence>
<dbReference type="GO" id="GO:0003899">
    <property type="term" value="F:DNA-directed RNA polymerase activity"/>
    <property type="evidence" value="ECO:0007669"/>
    <property type="project" value="TreeGrafter"/>
</dbReference>
<dbReference type="InterPro" id="IPR009025">
    <property type="entry name" value="RBP11-like_dimer"/>
</dbReference>
<evidence type="ECO:0000256" key="1">
    <source>
        <dbReference type="ARBA" id="ARBA00022478"/>
    </source>
</evidence>
<dbReference type="GO" id="GO:0055029">
    <property type="term" value="C:nuclear DNA-directed RNA polymerase complex"/>
    <property type="evidence" value="ECO:0007669"/>
    <property type="project" value="UniProtKB-ARBA"/>
</dbReference>
<evidence type="ECO:0000313" key="6">
    <source>
        <dbReference type="Proteomes" id="UP000268535"/>
    </source>
</evidence>
<dbReference type="GO" id="GO:0006362">
    <property type="term" value="P:transcription elongation by RNA polymerase I"/>
    <property type="evidence" value="ECO:0007669"/>
    <property type="project" value="TreeGrafter"/>
</dbReference>
<dbReference type="Proteomes" id="UP000268535">
    <property type="component" value="Unassembled WGS sequence"/>
</dbReference>
<dbReference type="InterPro" id="IPR036603">
    <property type="entry name" value="RBP11-like"/>
</dbReference>
<feature type="domain" description="DNA-directed RNA polymerase RBP11-like dimerisation" evidence="4">
    <location>
        <begin position="1"/>
        <end position="54"/>
    </location>
</feature>
<dbReference type="SUPFAM" id="SSF55257">
    <property type="entry name" value="RBP11-like subunits of RNA polymerase"/>
    <property type="match status" value="1"/>
</dbReference>
<protein>
    <submittedName>
        <fullName evidence="5">RBP11-like subunits of RNA polymerase</fullName>
    </submittedName>
</protein>
<proteinExistence type="inferred from homology"/>
<keyword evidence="1" id="KW-0240">DNA-directed RNA polymerase</keyword>
<sequence>LMKNPAVTFCGYSIPHPSEAKVNIRVQTDGSITAVDAFDKGLCDLIDLTEHVKTTFVSKIEKLDYEVPD</sequence>
<dbReference type="GO" id="GO:0046983">
    <property type="term" value="F:protein dimerization activity"/>
    <property type="evidence" value="ECO:0007669"/>
    <property type="project" value="InterPro"/>
</dbReference>
<dbReference type="GO" id="GO:0006383">
    <property type="term" value="P:transcription by RNA polymerase III"/>
    <property type="evidence" value="ECO:0007669"/>
    <property type="project" value="TreeGrafter"/>
</dbReference>
<keyword evidence="2" id="KW-0804">Transcription</keyword>
<evidence type="ECO:0000256" key="3">
    <source>
        <dbReference type="ARBA" id="ARBA00025751"/>
    </source>
</evidence>
<feature type="non-terminal residue" evidence="5">
    <location>
        <position position="1"/>
    </location>
</feature>
<dbReference type="EMBL" id="ML013968">
    <property type="protein sequence ID" value="RKO94952.1"/>
    <property type="molecule type" value="Genomic_DNA"/>
</dbReference>
<evidence type="ECO:0000256" key="2">
    <source>
        <dbReference type="ARBA" id="ARBA00023163"/>
    </source>
</evidence>
<gene>
    <name evidence="5" type="ORF">CAUPRSCDRAFT_3306</name>
</gene>
<dbReference type="PANTHER" id="PTHR13946">
    <property type="entry name" value="DNA-DIRECTED RNA POLYMERASE I,II,III"/>
    <property type="match status" value="1"/>
</dbReference>
<feature type="non-terminal residue" evidence="5">
    <location>
        <position position="69"/>
    </location>
</feature>
<dbReference type="PANTHER" id="PTHR13946:SF28">
    <property type="entry name" value="DNA-DIRECTED RNA POLYMERASES I AND III SUBUNIT RPAC2"/>
    <property type="match status" value="1"/>
</dbReference>
<dbReference type="GO" id="GO:0005736">
    <property type="term" value="C:RNA polymerase I complex"/>
    <property type="evidence" value="ECO:0007669"/>
    <property type="project" value="TreeGrafter"/>
</dbReference>
<dbReference type="GO" id="GO:0005666">
    <property type="term" value="C:RNA polymerase III complex"/>
    <property type="evidence" value="ECO:0007669"/>
    <property type="project" value="TreeGrafter"/>
</dbReference>
<accession>A0A4P9WQS9</accession>
<dbReference type="AlphaFoldDB" id="A0A4P9WQS9"/>
<dbReference type="Gene3D" id="3.30.1360.10">
    <property type="entry name" value="RNA polymerase, RBP11-like subunit"/>
    <property type="match status" value="1"/>
</dbReference>
<dbReference type="CDD" id="cd07029">
    <property type="entry name" value="RNAP_I_III_AC19"/>
    <property type="match status" value="1"/>
</dbReference>
<comment type="similarity">
    <text evidence="3">Belongs to the archaeal Rpo11/eukaryotic RPB11/RPC19 RNA polymerase subunit family.</text>
</comment>
<dbReference type="Pfam" id="PF13656">
    <property type="entry name" value="RNA_pol_L_2"/>
    <property type="match status" value="1"/>
</dbReference>
<organism evidence="5 6">
    <name type="scientific">Caulochytrium protostelioides</name>
    <dbReference type="NCBI Taxonomy" id="1555241"/>
    <lineage>
        <taxon>Eukaryota</taxon>
        <taxon>Fungi</taxon>
        <taxon>Fungi incertae sedis</taxon>
        <taxon>Chytridiomycota</taxon>
        <taxon>Chytridiomycota incertae sedis</taxon>
        <taxon>Chytridiomycetes</taxon>
        <taxon>Caulochytriales</taxon>
        <taxon>Caulochytriaceae</taxon>
        <taxon>Caulochytrium</taxon>
    </lineage>
</organism>